<evidence type="ECO:0000313" key="7">
    <source>
        <dbReference type="EMBL" id="SGZ58663.1"/>
    </source>
</evidence>
<reference evidence="7 8" key="1">
    <citation type="submission" date="2016-10" db="EMBL/GenBank/DDBJ databases">
        <authorList>
            <person name="de Groot N.N."/>
        </authorList>
    </citation>
    <scope>NUCLEOTIDE SEQUENCE [LARGE SCALE GENOMIC DNA]</scope>
    <source>
        <strain evidence="7 8">PYCC 4715</strain>
    </source>
</reference>
<keyword evidence="3 6" id="KW-0808">Transferase</keyword>
<dbReference type="Proteomes" id="UP000182259">
    <property type="component" value="Chromosome VII"/>
</dbReference>
<name>A0A1L0C505_9ASCO</name>
<keyword evidence="4" id="KW-0677">Repeat</keyword>
<comment type="similarity">
    <text evidence="1 6">Belongs to the protein prenyltransferase subunit alpha family.</text>
</comment>
<dbReference type="PANTHER" id="PTHR11129:SF2">
    <property type="entry name" value="GERANYLGERANYL TRANSFERASE TYPE-2 SUBUNIT ALPHA"/>
    <property type="match status" value="1"/>
</dbReference>
<evidence type="ECO:0000313" key="8">
    <source>
        <dbReference type="Proteomes" id="UP000182259"/>
    </source>
</evidence>
<comment type="catalytic activity">
    <reaction evidence="5 6">
        <text>geranylgeranyl diphosphate + L-cysteinyl-[protein] = S-geranylgeranyl-L-cysteinyl-[protein] + diphosphate</text>
        <dbReference type="Rhea" id="RHEA:21240"/>
        <dbReference type="Rhea" id="RHEA-COMP:10131"/>
        <dbReference type="Rhea" id="RHEA-COMP:11537"/>
        <dbReference type="ChEBI" id="CHEBI:29950"/>
        <dbReference type="ChEBI" id="CHEBI:33019"/>
        <dbReference type="ChEBI" id="CHEBI:57533"/>
        <dbReference type="ChEBI" id="CHEBI:86021"/>
        <dbReference type="EC" id="2.5.1.60"/>
    </reaction>
</comment>
<dbReference type="EMBL" id="LT635770">
    <property type="protein sequence ID" value="SGZ58663.1"/>
    <property type="molecule type" value="Genomic_DNA"/>
</dbReference>
<evidence type="ECO:0000256" key="5">
    <source>
        <dbReference type="ARBA" id="ARBA00047658"/>
    </source>
</evidence>
<gene>
    <name evidence="7" type="ORF">SAMEA4029009_CIC11G00000004233</name>
</gene>
<dbReference type="GO" id="GO:0097354">
    <property type="term" value="P:prenylation"/>
    <property type="evidence" value="ECO:0007669"/>
    <property type="project" value="UniProtKB-UniRule"/>
</dbReference>
<dbReference type="AlphaFoldDB" id="A0A1L0C505"/>
<evidence type="ECO:0000256" key="3">
    <source>
        <dbReference type="ARBA" id="ARBA00022679"/>
    </source>
</evidence>
<evidence type="ECO:0000256" key="2">
    <source>
        <dbReference type="ARBA" id="ARBA00022602"/>
    </source>
</evidence>
<dbReference type="Pfam" id="PF01239">
    <property type="entry name" value="PPTA"/>
    <property type="match status" value="5"/>
</dbReference>
<dbReference type="InterPro" id="IPR002088">
    <property type="entry name" value="Prenyl_trans_a"/>
</dbReference>
<proteinExistence type="inferred from homology"/>
<dbReference type="PANTHER" id="PTHR11129">
    <property type="entry name" value="PROTEIN FARNESYLTRANSFERASE ALPHA SUBUNIT/RAB GERANYLGERANYL TRANSFERASE ALPHA SUBUNIT"/>
    <property type="match status" value="1"/>
</dbReference>
<evidence type="ECO:0000256" key="4">
    <source>
        <dbReference type="ARBA" id="ARBA00022737"/>
    </source>
</evidence>
<dbReference type="GO" id="GO:0005968">
    <property type="term" value="C:Rab-protein geranylgeranyltransferase complex"/>
    <property type="evidence" value="ECO:0007669"/>
    <property type="project" value="TreeGrafter"/>
</dbReference>
<accession>A0A1L0C505</accession>
<dbReference type="EC" id="2.5.1.60" evidence="6"/>
<organism evidence="7 8">
    <name type="scientific">Sungouiella intermedia</name>
    <dbReference type="NCBI Taxonomy" id="45354"/>
    <lineage>
        <taxon>Eukaryota</taxon>
        <taxon>Fungi</taxon>
        <taxon>Dikarya</taxon>
        <taxon>Ascomycota</taxon>
        <taxon>Saccharomycotina</taxon>
        <taxon>Pichiomycetes</taxon>
        <taxon>Metschnikowiaceae</taxon>
        <taxon>Sungouiella</taxon>
    </lineage>
</organism>
<dbReference type="GO" id="GO:0004663">
    <property type="term" value="F:Rab geranylgeranyltransferase activity"/>
    <property type="evidence" value="ECO:0007669"/>
    <property type="project" value="UniProtKB-UniRule"/>
</dbReference>
<dbReference type="PROSITE" id="PS51147">
    <property type="entry name" value="PFTA"/>
    <property type="match status" value="4"/>
</dbReference>
<dbReference type="SUPFAM" id="SSF48439">
    <property type="entry name" value="Protein prenylyltransferase"/>
    <property type="match status" value="1"/>
</dbReference>
<keyword evidence="2 6" id="KW-0637">Prenyltransferase</keyword>
<sequence>MKHYPIQHGIKRIVLSEAARRAKIDKDKAKIKHYKNLTSNVLEGKQNNIYTQEFLDKTTALLELNPEFNAVWNYRRHIVLSLLEQGILNRKQFLSHDLRLTMTQLKIYPKCYWIWNHRTWCLQQLQLHGEANWEYELAIVLKLLEMDSRNFHGWHYRRYVVQNMESNAVGSAETVDDKSLVELSINLTEFAYTTSKINKNISNFSAWHNRTKIMPKIFNILEKPLDKLSLSKENTQLLLLFSSPYDMLMYELDLVKTGMYMDSDDTSVWLYLQWLLTDEIFVGAFDDKAAYLDLLTTQLKDVQELNELEKDDSSTNSDHVWCLKTIVFIKGLIKKASKSEQMLDDDIVEHLNKLVVLDPLRRGHYLDQITGSVPLVF</sequence>
<evidence type="ECO:0000256" key="1">
    <source>
        <dbReference type="ARBA" id="ARBA00006734"/>
    </source>
</evidence>
<protein>
    <recommendedName>
        <fullName evidence="6">Geranylgeranyl transferase type-2 subunit alpha</fullName>
        <ecNumber evidence="6">2.5.1.60</ecNumber>
    </recommendedName>
    <alternativeName>
        <fullName evidence="6">Geranylgeranyl transferase type II subunit alpha</fullName>
    </alternativeName>
</protein>
<comment type="function">
    <text evidence="6">Catalyzes the transfer of a geranyl-geranyl moiety from geranyl-geranyl pyrophosphate to cysteines occuring in specific C-terminal amino acid sequences.</text>
</comment>
<evidence type="ECO:0000256" key="6">
    <source>
        <dbReference type="RuleBase" id="RU367120"/>
    </source>
</evidence>
<dbReference type="Gene3D" id="1.25.40.120">
    <property type="entry name" value="Protein prenylyltransferase"/>
    <property type="match status" value="1"/>
</dbReference>